<gene>
    <name evidence="4" type="ORF">MBEBAB_1921</name>
</gene>
<keyword evidence="5" id="KW-1185">Reference proteome</keyword>
<dbReference type="CDD" id="cd00616">
    <property type="entry name" value="AHBA_syn"/>
    <property type="match status" value="1"/>
</dbReference>
<dbReference type="InterPro" id="IPR015422">
    <property type="entry name" value="PyrdxlP-dep_Trfase_small"/>
</dbReference>
<dbReference type="Gene3D" id="3.90.1150.10">
    <property type="entry name" value="Aspartate Aminotransferase, domain 1"/>
    <property type="match status" value="1"/>
</dbReference>
<comment type="caution">
    <text evidence="4">The sequence shown here is derived from an EMBL/GenBank/DDBJ whole genome shotgun (WGS) entry which is preliminary data.</text>
</comment>
<name>A0A8E0NC82_9CAUL</name>
<dbReference type="PIRSF" id="PIRSF000390">
    <property type="entry name" value="PLP_StrS"/>
    <property type="match status" value="1"/>
</dbReference>
<dbReference type="Pfam" id="PF01041">
    <property type="entry name" value="DegT_DnrJ_EryC1"/>
    <property type="match status" value="1"/>
</dbReference>
<protein>
    <submittedName>
        <fullName evidence="4">DegT/DnrJ/EryC1/StrS family protein</fullName>
    </submittedName>
</protein>
<dbReference type="RefSeq" id="WP_021697765.1">
    <property type="nucleotide sequence ID" value="NZ_BATC01000034.1"/>
</dbReference>
<dbReference type="OrthoDB" id="9768668at2"/>
<dbReference type="Proteomes" id="UP000016569">
    <property type="component" value="Unassembled WGS sequence"/>
</dbReference>
<evidence type="ECO:0000256" key="2">
    <source>
        <dbReference type="PIRSR" id="PIRSR000390-2"/>
    </source>
</evidence>
<dbReference type="InterPro" id="IPR015424">
    <property type="entry name" value="PyrdxlP-dep_Trfase"/>
</dbReference>
<evidence type="ECO:0000256" key="1">
    <source>
        <dbReference type="PIRSR" id="PIRSR000390-1"/>
    </source>
</evidence>
<comment type="similarity">
    <text evidence="3">Belongs to the DegT/DnrJ/EryC1 family.</text>
</comment>
<dbReference type="GO" id="GO:0008483">
    <property type="term" value="F:transaminase activity"/>
    <property type="evidence" value="ECO:0007669"/>
    <property type="project" value="TreeGrafter"/>
</dbReference>
<dbReference type="EMBL" id="BATC01000034">
    <property type="protein sequence ID" value="GAD59671.1"/>
    <property type="molecule type" value="Genomic_DNA"/>
</dbReference>
<reference evidence="5" key="1">
    <citation type="journal article" date="2013" name="Genome Announc.">
        <title>Draft Genome Sequence of the Dimorphic Prosthecate Bacterium Brevundimonas abyssalis TAR-001T.</title>
        <authorList>
            <person name="Tsubouchi T."/>
            <person name="Nishi S."/>
            <person name="Usui K."/>
            <person name="Shimane Y."/>
            <person name="Takaki Y."/>
            <person name="Maruyama T."/>
            <person name="Hatada Y."/>
        </authorList>
    </citation>
    <scope>NUCLEOTIDE SEQUENCE [LARGE SCALE GENOMIC DNA]</scope>
    <source>
        <strain evidence="5">TAR-001</strain>
    </source>
</reference>
<evidence type="ECO:0000313" key="4">
    <source>
        <dbReference type="EMBL" id="GAD59671.1"/>
    </source>
</evidence>
<organism evidence="4 5">
    <name type="scientific">Brevundimonas abyssalis TAR-001</name>
    <dbReference type="NCBI Taxonomy" id="1391729"/>
    <lineage>
        <taxon>Bacteria</taxon>
        <taxon>Pseudomonadati</taxon>
        <taxon>Pseudomonadota</taxon>
        <taxon>Alphaproteobacteria</taxon>
        <taxon>Caulobacterales</taxon>
        <taxon>Caulobacteraceae</taxon>
        <taxon>Brevundimonas</taxon>
    </lineage>
</organism>
<dbReference type="GO" id="GO:0000271">
    <property type="term" value="P:polysaccharide biosynthetic process"/>
    <property type="evidence" value="ECO:0007669"/>
    <property type="project" value="TreeGrafter"/>
</dbReference>
<proteinExistence type="inferred from homology"/>
<dbReference type="AlphaFoldDB" id="A0A8E0NC82"/>
<dbReference type="InterPro" id="IPR000653">
    <property type="entry name" value="DegT/StrS_aminotransferase"/>
</dbReference>
<sequence length="386" mass="41901">MSIAFIDLQAQRARIAERIDAAVLRVIAGGAYVMGPEVRAFEQQMAEFGQAGHAVSCANGTDALALPLMAWGVGPGDAVFCPSFTFAATAEIIPWFDATPVFVDIDPVTYNMNPDHLEAAIKAVKAEGRLTPKVVIAVDLFGQPADYPRIAEIANRHGLKLIADTAQGFGCTLNDKHPVSWADVATTSFFPAKPLGCYGDGGAVLTNDDDLAQLLDSLRVHGKAVARDLEGRSFEHDPKYLNMRVGMNSRLDTIQAAILIEKLAIFADEIERRNRVAERYNRLLEPHVASVPGVIEGGVSVWAQYTIEHENRDGLAAHLKTQGVPTAVYYPIPMHRQPAYAHYPTGPGGLPVTEAKAERVISLPMHAWLDEETQDRIVEAVAGFGR</sequence>
<dbReference type="SUPFAM" id="SSF53383">
    <property type="entry name" value="PLP-dependent transferases"/>
    <property type="match status" value="1"/>
</dbReference>
<dbReference type="InterPro" id="IPR015421">
    <property type="entry name" value="PyrdxlP-dep_Trfase_major"/>
</dbReference>
<dbReference type="PANTHER" id="PTHR30244">
    <property type="entry name" value="TRANSAMINASE"/>
    <property type="match status" value="1"/>
</dbReference>
<dbReference type="PANTHER" id="PTHR30244:SF42">
    <property type="entry name" value="UDP-2-ACETAMIDO-2-DEOXY-3-OXO-D-GLUCURONATE AMINOTRANSFERASE"/>
    <property type="match status" value="1"/>
</dbReference>
<accession>A0A8E0NC82</accession>
<feature type="modified residue" description="N6-(pyridoxal phosphate)lysine" evidence="2">
    <location>
        <position position="193"/>
    </location>
</feature>
<feature type="active site" description="Proton acceptor" evidence="1">
    <location>
        <position position="193"/>
    </location>
</feature>
<evidence type="ECO:0000256" key="3">
    <source>
        <dbReference type="RuleBase" id="RU004508"/>
    </source>
</evidence>
<evidence type="ECO:0000313" key="5">
    <source>
        <dbReference type="Proteomes" id="UP000016569"/>
    </source>
</evidence>
<keyword evidence="2 3" id="KW-0663">Pyridoxal phosphate</keyword>
<dbReference type="GO" id="GO:0030170">
    <property type="term" value="F:pyridoxal phosphate binding"/>
    <property type="evidence" value="ECO:0007669"/>
    <property type="project" value="TreeGrafter"/>
</dbReference>
<dbReference type="Gene3D" id="3.40.640.10">
    <property type="entry name" value="Type I PLP-dependent aspartate aminotransferase-like (Major domain)"/>
    <property type="match status" value="1"/>
</dbReference>